<keyword evidence="2" id="KW-1185">Reference proteome</keyword>
<reference evidence="1 2" key="1">
    <citation type="journal article" date="2021" name="Hortic Res">
        <title>High-quality reference genome and annotation aids understanding of berry development for evergreen blueberry (Vaccinium darrowii).</title>
        <authorList>
            <person name="Yu J."/>
            <person name="Hulse-Kemp A.M."/>
            <person name="Babiker E."/>
            <person name="Staton M."/>
        </authorList>
    </citation>
    <scope>NUCLEOTIDE SEQUENCE [LARGE SCALE GENOMIC DNA]</scope>
    <source>
        <strain evidence="2">cv. NJ 8807/NJ 8810</strain>
        <tissue evidence="1">Young leaf</tissue>
    </source>
</reference>
<sequence>MDLKFKGTKWVGNIYHKFEAICHEVDDFVSQDTVKYVENQVQTVGDSVKRFYADVVQDLIPTSVAKPGKREAQAVCLTQNNTIETQFRSMIAFEENPAHNNINQPSVEEYPINALKNTCEHLIHPPSADRVILAESDLCLGPEINALKDKKFDIVPEEKVTKEELVDKESDIVIEANDTEEGVMDENSHVIVEENGTKEEEPFQQEEFELIGTENKYLNDELLLSESMDEKNGIQPEVPTATRLCSTQKGKVASISFLDDVECVSDISSMLTRSEMGSSVISCESRLPEAGLNSTSSSLSMGTYGMSEFWDENAIAGVSDLSDALSSSHSFPVLFSDKKVADVGLTFSGSSLSLESKDTSTTEDAASLAGSSANTHEYCHECAHLEVLMSSLKIGEADNCRYDITDPSMETIELSETAKPDECCVVLGHKLLYADSCRAQRRRSYKKILQDAFASKKRIRKEYEQLGILYGDIDIESIQQRLPNLLPPYSTLDSKKSSSQETWDPEWELL</sequence>
<evidence type="ECO:0000313" key="1">
    <source>
        <dbReference type="EMBL" id="KAH7844465.1"/>
    </source>
</evidence>
<protein>
    <submittedName>
        <fullName evidence="1">Uncharacterized protein</fullName>
    </submittedName>
</protein>
<accession>A0ACB7XVA1</accession>
<proteinExistence type="predicted"/>
<dbReference type="Proteomes" id="UP000828048">
    <property type="component" value="Chromosome 1"/>
</dbReference>
<gene>
    <name evidence="1" type="ORF">Vadar_028289</name>
</gene>
<comment type="caution">
    <text evidence="1">The sequence shown here is derived from an EMBL/GenBank/DDBJ whole genome shotgun (WGS) entry which is preliminary data.</text>
</comment>
<name>A0ACB7XVA1_9ERIC</name>
<evidence type="ECO:0000313" key="2">
    <source>
        <dbReference type="Proteomes" id="UP000828048"/>
    </source>
</evidence>
<dbReference type="EMBL" id="CM037151">
    <property type="protein sequence ID" value="KAH7844465.1"/>
    <property type="molecule type" value="Genomic_DNA"/>
</dbReference>
<organism evidence="1 2">
    <name type="scientific">Vaccinium darrowii</name>
    <dbReference type="NCBI Taxonomy" id="229202"/>
    <lineage>
        <taxon>Eukaryota</taxon>
        <taxon>Viridiplantae</taxon>
        <taxon>Streptophyta</taxon>
        <taxon>Embryophyta</taxon>
        <taxon>Tracheophyta</taxon>
        <taxon>Spermatophyta</taxon>
        <taxon>Magnoliopsida</taxon>
        <taxon>eudicotyledons</taxon>
        <taxon>Gunneridae</taxon>
        <taxon>Pentapetalae</taxon>
        <taxon>asterids</taxon>
        <taxon>Ericales</taxon>
        <taxon>Ericaceae</taxon>
        <taxon>Vaccinioideae</taxon>
        <taxon>Vaccinieae</taxon>
        <taxon>Vaccinium</taxon>
    </lineage>
</organism>